<dbReference type="Gene3D" id="1.10.3470.10">
    <property type="entry name" value="ABC transporter involved in vitamin B12 uptake, BtuC"/>
    <property type="match status" value="1"/>
</dbReference>
<sequence>MNAPSVPPASSPRGSARRGRIQRRAGQNSAPRRHWLALGAGLALVMVLALVSVAVGSRAVPPSTLWEIFSGGSVPSPDHHAVMGLRLPRTVAAAVVGAALAVAGALMQSLTRNPLAEPGLLGVSAGSAFAVAMAIAVFGITSAAGYIWFALFGALVATVAVALIGGTGTGRIDPIRLVLAGVALSAVLSGIIGALRLSDPQTFNALQVWEAGMLAGRDLEITLTVLPLILLALLVALPLGKSLNTLAMGDELAASLGVSLVRTRVLAILAITVLAGGAAAIAGPIAFIGLMVPHAARWIAGADQRWVLRLSLVFGPMLMIFADVLARLLVWPGEMPVGLVSALVGAPVLVMLIRRRKALRL</sequence>
<keyword evidence="6 9" id="KW-1133">Transmembrane helix</keyword>
<organism evidence="10 11">
    <name type="scientific">Nesterenkonia lacusekhoensis</name>
    <dbReference type="NCBI Taxonomy" id="150832"/>
    <lineage>
        <taxon>Bacteria</taxon>
        <taxon>Bacillati</taxon>
        <taxon>Actinomycetota</taxon>
        <taxon>Actinomycetes</taxon>
        <taxon>Micrococcales</taxon>
        <taxon>Micrococcaceae</taxon>
        <taxon>Nesterenkonia</taxon>
    </lineage>
</organism>
<evidence type="ECO:0000256" key="5">
    <source>
        <dbReference type="ARBA" id="ARBA00022692"/>
    </source>
</evidence>
<evidence type="ECO:0000256" key="2">
    <source>
        <dbReference type="ARBA" id="ARBA00007935"/>
    </source>
</evidence>
<feature type="compositionally biased region" description="Pro residues" evidence="8">
    <location>
        <begin position="1"/>
        <end position="10"/>
    </location>
</feature>
<dbReference type="InterPro" id="IPR037294">
    <property type="entry name" value="ABC_BtuC-like"/>
</dbReference>
<dbReference type="EMBL" id="JAGINX010000001">
    <property type="protein sequence ID" value="MBP2318882.1"/>
    <property type="molecule type" value="Genomic_DNA"/>
</dbReference>
<feature type="transmembrane region" description="Helical" evidence="9">
    <location>
        <begin position="335"/>
        <end position="353"/>
    </location>
</feature>
<dbReference type="CDD" id="cd06550">
    <property type="entry name" value="TM_ABC_iron-siderophores_like"/>
    <property type="match status" value="1"/>
</dbReference>
<comment type="subcellular location">
    <subcellularLocation>
        <location evidence="1">Cell membrane</location>
        <topology evidence="1">Multi-pass membrane protein</topology>
    </subcellularLocation>
</comment>
<evidence type="ECO:0000313" key="10">
    <source>
        <dbReference type="EMBL" id="MBP2318882.1"/>
    </source>
</evidence>
<feature type="transmembrane region" description="Helical" evidence="9">
    <location>
        <begin position="35"/>
        <end position="55"/>
    </location>
</feature>
<dbReference type="RefSeq" id="WP_210049335.1">
    <property type="nucleotide sequence ID" value="NZ_JAGINX010000001.1"/>
</dbReference>
<feature type="region of interest" description="Disordered" evidence="8">
    <location>
        <begin position="1"/>
        <end position="28"/>
    </location>
</feature>
<evidence type="ECO:0000256" key="4">
    <source>
        <dbReference type="ARBA" id="ARBA00022475"/>
    </source>
</evidence>
<evidence type="ECO:0000256" key="9">
    <source>
        <dbReference type="SAM" id="Phobius"/>
    </source>
</evidence>
<evidence type="ECO:0000256" key="8">
    <source>
        <dbReference type="SAM" id="MobiDB-lite"/>
    </source>
</evidence>
<gene>
    <name evidence="10" type="ORF">JOF45_001901</name>
</gene>
<proteinExistence type="inferred from homology"/>
<feature type="transmembrane region" description="Helical" evidence="9">
    <location>
        <begin position="177"/>
        <end position="197"/>
    </location>
</feature>
<evidence type="ECO:0000256" key="1">
    <source>
        <dbReference type="ARBA" id="ARBA00004651"/>
    </source>
</evidence>
<reference evidence="10 11" key="1">
    <citation type="submission" date="2021-03" db="EMBL/GenBank/DDBJ databases">
        <title>Sequencing the genomes of 1000 actinobacteria strains.</title>
        <authorList>
            <person name="Klenk H.-P."/>
        </authorList>
    </citation>
    <scope>NUCLEOTIDE SEQUENCE [LARGE SCALE GENOMIC DNA]</scope>
    <source>
        <strain evidence="10 11">DSM 12544</strain>
    </source>
</reference>
<evidence type="ECO:0000256" key="3">
    <source>
        <dbReference type="ARBA" id="ARBA00022448"/>
    </source>
</evidence>
<feature type="transmembrane region" description="Helical" evidence="9">
    <location>
        <begin position="119"/>
        <end position="140"/>
    </location>
</feature>
<feature type="transmembrane region" description="Helical" evidence="9">
    <location>
        <begin position="146"/>
        <end position="165"/>
    </location>
</feature>
<evidence type="ECO:0000256" key="6">
    <source>
        <dbReference type="ARBA" id="ARBA00022989"/>
    </source>
</evidence>
<protein>
    <submittedName>
        <fullName evidence="10">Iron complex transport system permease protein</fullName>
    </submittedName>
</protein>
<keyword evidence="11" id="KW-1185">Reference proteome</keyword>
<keyword evidence="5 9" id="KW-0812">Transmembrane</keyword>
<evidence type="ECO:0000313" key="11">
    <source>
        <dbReference type="Proteomes" id="UP001519331"/>
    </source>
</evidence>
<keyword evidence="3" id="KW-0813">Transport</keyword>
<dbReference type="PANTHER" id="PTHR30472">
    <property type="entry name" value="FERRIC ENTEROBACTIN TRANSPORT SYSTEM PERMEASE PROTEIN"/>
    <property type="match status" value="1"/>
</dbReference>
<feature type="transmembrane region" description="Helical" evidence="9">
    <location>
        <begin position="221"/>
        <end position="240"/>
    </location>
</feature>
<name>A0ABS4T355_9MICC</name>
<dbReference type="Pfam" id="PF01032">
    <property type="entry name" value="FecCD"/>
    <property type="match status" value="1"/>
</dbReference>
<feature type="transmembrane region" description="Helical" evidence="9">
    <location>
        <begin position="87"/>
        <end position="107"/>
    </location>
</feature>
<keyword evidence="7 9" id="KW-0472">Membrane</keyword>
<dbReference type="InterPro" id="IPR000522">
    <property type="entry name" value="ABC_transptr_permease_BtuC"/>
</dbReference>
<accession>A0ABS4T355</accession>
<evidence type="ECO:0000256" key="7">
    <source>
        <dbReference type="ARBA" id="ARBA00023136"/>
    </source>
</evidence>
<comment type="caution">
    <text evidence="10">The sequence shown here is derived from an EMBL/GenBank/DDBJ whole genome shotgun (WGS) entry which is preliminary data.</text>
</comment>
<comment type="similarity">
    <text evidence="2">Belongs to the binding-protein-dependent transport system permease family. FecCD subfamily.</text>
</comment>
<dbReference type="PANTHER" id="PTHR30472:SF1">
    <property type="entry name" value="FE(3+) DICITRATE TRANSPORT SYSTEM PERMEASE PROTEIN FECC-RELATED"/>
    <property type="match status" value="1"/>
</dbReference>
<keyword evidence="4" id="KW-1003">Cell membrane</keyword>
<dbReference type="Proteomes" id="UP001519331">
    <property type="component" value="Unassembled WGS sequence"/>
</dbReference>
<dbReference type="SUPFAM" id="SSF81345">
    <property type="entry name" value="ABC transporter involved in vitamin B12 uptake, BtuC"/>
    <property type="match status" value="1"/>
</dbReference>